<dbReference type="InterPro" id="IPR036691">
    <property type="entry name" value="Endo/exonu/phosph_ase_sf"/>
</dbReference>
<keyword evidence="2" id="KW-1185">Reference proteome</keyword>
<comment type="caution">
    <text evidence="1">The sequence shown here is derived from an EMBL/GenBank/DDBJ whole genome shotgun (WGS) entry which is preliminary data.</text>
</comment>
<accession>A0ABQ9CUR1</accession>
<gene>
    <name evidence="1" type="ORF">WISP_113865</name>
</gene>
<sequence>MWQACAGSEILYTNENSMGNKHEELDATVQQETYNVITIMELSWHYSHDWSAVMYGYKFFRRYRQCGRGSWVALYISNCFDDVRISDHDDKVECLWVKIRGKVSRMDVLVGVCFRPPSQNEQAAGASYWRLA</sequence>
<proteinExistence type="predicted"/>
<dbReference type="SUPFAM" id="SSF56219">
    <property type="entry name" value="DNase I-like"/>
    <property type="match status" value="1"/>
</dbReference>
<dbReference type="Gene3D" id="3.60.10.10">
    <property type="entry name" value="Endonuclease/exonuclease/phosphatase"/>
    <property type="match status" value="1"/>
</dbReference>
<dbReference type="EMBL" id="WHWB01034466">
    <property type="protein sequence ID" value="KAJ7409535.1"/>
    <property type="molecule type" value="Genomic_DNA"/>
</dbReference>
<name>A0ABQ9CUR1_9PASS</name>
<dbReference type="Proteomes" id="UP001145742">
    <property type="component" value="Unassembled WGS sequence"/>
</dbReference>
<organism evidence="1 2">
    <name type="scientific">Willisornis vidua</name>
    <name type="common">Xingu scale-backed antbird</name>
    <dbReference type="NCBI Taxonomy" id="1566151"/>
    <lineage>
        <taxon>Eukaryota</taxon>
        <taxon>Metazoa</taxon>
        <taxon>Chordata</taxon>
        <taxon>Craniata</taxon>
        <taxon>Vertebrata</taxon>
        <taxon>Euteleostomi</taxon>
        <taxon>Archelosauria</taxon>
        <taxon>Archosauria</taxon>
        <taxon>Dinosauria</taxon>
        <taxon>Saurischia</taxon>
        <taxon>Theropoda</taxon>
        <taxon>Coelurosauria</taxon>
        <taxon>Aves</taxon>
        <taxon>Neognathae</taxon>
        <taxon>Neoaves</taxon>
        <taxon>Telluraves</taxon>
        <taxon>Australaves</taxon>
        <taxon>Passeriformes</taxon>
        <taxon>Thamnophilidae</taxon>
        <taxon>Willisornis</taxon>
    </lineage>
</organism>
<reference evidence="1" key="1">
    <citation type="submission" date="2019-10" db="EMBL/GenBank/DDBJ databases">
        <authorList>
            <person name="Soares A.E.R."/>
            <person name="Aleixo A."/>
            <person name="Schneider P."/>
            <person name="Miyaki C.Y."/>
            <person name="Schneider M.P."/>
            <person name="Mello C."/>
            <person name="Vasconcelos A.T.R."/>
        </authorList>
    </citation>
    <scope>NUCLEOTIDE SEQUENCE</scope>
    <source>
        <tissue evidence="1">Muscle</tissue>
    </source>
</reference>
<evidence type="ECO:0000313" key="1">
    <source>
        <dbReference type="EMBL" id="KAJ7409535.1"/>
    </source>
</evidence>
<protein>
    <submittedName>
        <fullName evidence="1">Mitochondrial fission process protein 1</fullName>
    </submittedName>
</protein>
<evidence type="ECO:0000313" key="2">
    <source>
        <dbReference type="Proteomes" id="UP001145742"/>
    </source>
</evidence>